<proteinExistence type="inferred from homology"/>
<dbReference type="Pfam" id="PF13561">
    <property type="entry name" value="adh_short_C2"/>
    <property type="match status" value="1"/>
</dbReference>
<dbReference type="InterPro" id="IPR036291">
    <property type="entry name" value="NAD(P)-bd_dom_sf"/>
</dbReference>
<dbReference type="PANTHER" id="PTHR43943:SF2">
    <property type="entry name" value="DEHYDROGENASE_REDUCTASE 4"/>
    <property type="match status" value="1"/>
</dbReference>
<dbReference type="InterPro" id="IPR002347">
    <property type="entry name" value="SDR_fam"/>
</dbReference>
<organism evidence="2 3">
    <name type="scientific">Stylonychia lemnae</name>
    <name type="common">Ciliate</name>
    <dbReference type="NCBI Taxonomy" id="5949"/>
    <lineage>
        <taxon>Eukaryota</taxon>
        <taxon>Sar</taxon>
        <taxon>Alveolata</taxon>
        <taxon>Ciliophora</taxon>
        <taxon>Intramacronucleata</taxon>
        <taxon>Spirotrichea</taxon>
        <taxon>Stichotrichia</taxon>
        <taxon>Sporadotrichida</taxon>
        <taxon>Oxytrichidae</taxon>
        <taxon>Stylonychinae</taxon>
        <taxon>Stylonychia</taxon>
    </lineage>
</organism>
<sequence>MGRSPDSFIGVYSMTKATQISMIKSLAQEFIPDNIRINGIGPGFIDTPMTEPIKLLQLQNKQEINPKLFGQPSQISSIVATMCSEDGGFVNGETYFMQGVLGKI</sequence>
<evidence type="ECO:0000313" key="2">
    <source>
        <dbReference type="EMBL" id="CDW83289.1"/>
    </source>
</evidence>
<evidence type="ECO:0000313" key="3">
    <source>
        <dbReference type="Proteomes" id="UP000039865"/>
    </source>
</evidence>
<dbReference type="CDD" id="cd05233">
    <property type="entry name" value="SDR_c"/>
    <property type="match status" value="1"/>
</dbReference>
<evidence type="ECO:0000256" key="1">
    <source>
        <dbReference type="ARBA" id="ARBA00006484"/>
    </source>
</evidence>
<name>A0A078AM39_STYLE</name>
<dbReference type="SUPFAM" id="SSF51735">
    <property type="entry name" value="NAD(P)-binding Rossmann-fold domains"/>
    <property type="match status" value="1"/>
</dbReference>
<keyword evidence="3" id="KW-1185">Reference proteome</keyword>
<protein>
    <submittedName>
        <fullName evidence="2">Cylg protein</fullName>
    </submittedName>
</protein>
<dbReference type="EMBL" id="CCKQ01011717">
    <property type="protein sequence ID" value="CDW83289.1"/>
    <property type="molecule type" value="Genomic_DNA"/>
</dbReference>
<dbReference type="Proteomes" id="UP000039865">
    <property type="component" value="Unassembled WGS sequence"/>
</dbReference>
<gene>
    <name evidence="2" type="primary">Contig11717.g12535</name>
    <name evidence="2" type="ORF">STYLEM_12331</name>
</gene>
<comment type="similarity">
    <text evidence="1">Belongs to the short-chain dehydrogenases/reductases (SDR) family.</text>
</comment>
<reference evidence="2 3" key="1">
    <citation type="submission" date="2014-06" db="EMBL/GenBank/DDBJ databases">
        <authorList>
            <person name="Swart Estienne"/>
        </authorList>
    </citation>
    <scope>NUCLEOTIDE SEQUENCE [LARGE SCALE GENOMIC DNA]</scope>
    <source>
        <strain evidence="2 3">130c</strain>
    </source>
</reference>
<dbReference type="PRINTS" id="PR00081">
    <property type="entry name" value="GDHRDH"/>
</dbReference>
<dbReference type="InParanoid" id="A0A078AM39"/>
<accession>A0A078AM39</accession>
<dbReference type="OrthoDB" id="1393670at2759"/>
<dbReference type="AlphaFoldDB" id="A0A078AM39"/>
<dbReference type="PANTHER" id="PTHR43943">
    <property type="entry name" value="DEHYDROGENASE/REDUCTASE (SDR FAMILY) MEMBER 4"/>
    <property type="match status" value="1"/>
</dbReference>
<dbReference type="Gene3D" id="3.40.50.720">
    <property type="entry name" value="NAD(P)-binding Rossmann-like Domain"/>
    <property type="match status" value="1"/>
</dbReference>